<reference evidence="7" key="1">
    <citation type="submission" date="2022-05" db="EMBL/GenBank/DDBJ databases">
        <title>The Musa troglodytarum L. genome provides insights into the mechanism of non-climacteric behaviour and enrichment of carotenoids.</title>
        <authorList>
            <person name="Wang J."/>
        </authorList>
    </citation>
    <scope>NUCLEOTIDE SEQUENCE</scope>
    <source>
        <tissue evidence="7">Leaf</tissue>
    </source>
</reference>
<keyword evidence="3" id="KW-0238">DNA-binding</keyword>
<dbReference type="SUPFAM" id="SSF55455">
    <property type="entry name" value="SRF-like"/>
    <property type="match status" value="1"/>
</dbReference>
<dbReference type="PANTHER" id="PTHR48019">
    <property type="entry name" value="SERUM RESPONSE FACTOR HOMOLOG"/>
    <property type="match status" value="1"/>
</dbReference>
<dbReference type="AlphaFoldDB" id="A0A9E7GZW0"/>
<dbReference type="GO" id="GO:0046983">
    <property type="term" value="F:protein dimerization activity"/>
    <property type="evidence" value="ECO:0007669"/>
    <property type="project" value="InterPro"/>
</dbReference>
<accession>A0A9E7GZW0</accession>
<dbReference type="InterPro" id="IPR036879">
    <property type="entry name" value="TF_MADSbox_sf"/>
</dbReference>
<organism evidence="7 8">
    <name type="scientific">Musa troglodytarum</name>
    <name type="common">fe'i banana</name>
    <dbReference type="NCBI Taxonomy" id="320322"/>
    <lineage>
        <taxon>Eukaryota</taxon>
        <taxon>Viridiplantae</taxon>
        <taxon>Streptophyta</taxon>
        <taxon>Embryophyta</taxon>
        <taxon>Tracheophyta</taxon>
        <taxon>Spermatophyta</taxon>
        <taxon>Magnoliopsida</taxon>
        <taxon>Liliopsida</taxon>
        <taxon>Zingiberales</taxon>
        <taxon>Musaceae</taxon>
        <taxon>Musa</taxon>
    </lineage>
</organism>
<dbReference type="InterPro" id="IPR050142">
    <property type="entry name" value="MADS-box/MEF2_TF"/>
</dbReference>
<proteinExistence type="predicted"/>
<protein>
    <submittedName>
        <fullName evidence="7">MADS-box transcription factor</fullName>
    </submittedName>
</protein>
<evidence type="ECO:0000313" key="7">
    <source>
        <dbReference type="EMBL" id="URE21099.1"/>
    </source>
</evidence>
<evidence type="ECO:0000256" key="4">
    <source>
        <dbReference type="ARBA" id="ARBA00023163"/>
    </source>
</evidence>
<dbReference type="EMBL" id="CP097509">
    <property type="protein sequence ID" value="URE21099.1"/>
    <property type="molecule type" value="Genomic_DNA"/>
</dbReference>
<evidence type="ECO:0000256" key="5">
    <source>
        <dbReference type="ARBA" id="ARBA00023242"/>
    </source>
</evidence>
<dbReference type="Gene3D" id="3.40.1810.10">
    <property type="entry name" value="Transcription factor, MADS-box"/>
    <property type="match status" value="1"/>
</dbReference>
<keyword evidence="2" id="KW-0805">Transcription regulation</keyword>
<keyword evidence="4" id="KW-0804">Transcription</keyword>
<dbReference type="InterPro" id="IPR002100">
    <property type="entry name" value="TF_MADSbox"/>
</dbReference>
<comment type="subcellular location">
    <subcellularLocation>
        <location evidence="1">Nucleus</location>
    </subcellularLocation>
</comment>
<feature type="domain" description="MADS-box" evidence="6">
    <location>
        <begin position="1"/>
        <end position="33"/>
    </location>
</feature>
<dbReference type="GO" id="GO:0003677">
    <property type="term" value="F:DNA binding"/>
    <property type="evidence" value="ECO:0007669"/>
    <property type="project" value="UniProtKB-KW"/>
</dbReference>
<dbReference type="OrthoDB" id="1898716at2759"/>
<dbReference type="SMART" id="SM00432">
    <property type="entry name" value="MADS"/>
    <property type="match status" value="1"/>
</dbReference>
<evidence type="ECO:0000256" key="3">
    <source>
        <dbReference type="ARBA" id="ARBA00023125"/>
    </source>
</evidence>
<evidence type="ECO:0000256" key="1">
    <source>
        <dbReference type="ARBA" id="ARBA00004123"/>
    </source>
</evidence>
<evidence type="ECO:0000313" key="8">
    <source>
        <dbReference type="Proteomes" id="UP001055439"/>
    </source>
</evidence>
<dbReference type="Proteomes" id="UP001055439">
    <property type="component" value="Chromosome 7"/>
</dbReference>
<gene>
    <name evidence="7" type="ORF">MUK42_35040</name>
</gene>
<dbReference type="Pfam" id="PF00319">
    <property type="entry name" value="SRF-TF"/>
    <property type="match status" value="1"/>
</dbReference>
<sequence length="79" mass="8789">MKKAKELTVLCDAEVSIIMFSSTGKFSEYCSPSTEYINQPPPASASFFSSSFHVELLFLALLSLPHVTAHCHDQHQEDI</sequence>
<evidence type="ECO:0000259" key="6">
    <source>
        <dbReference type="PROSITE" id="PS50066"/>
    </source>
</evidence>
<keyword evidence="8" id="KW-1185">Reference proteome</keyword>
<keyword evidence="5" id="KW-0539">Nucleus</keyword>
<dbReference type="PROSITE" id="PS50066">
    <property type="entry name" value="MADS_BOX_2"/>
    <property type="match status" value="1"/>
</dbReference>
<name>A0A9E7GZW0_9LILI</name>
<evidence type="ECO:0000256" key="2">
    <source>
        <dbReference type="ARBA" id="ARBA00023015"/>
    </source>
</evidence>
<dbReference type="GO" id="GO:0005634">
    <property type="term" value="C:nucleus"/>
    <property type="evidence" value="ECO:0007669"/>
    <property type="project" value="UniProtKB-SubCell"/>
</dbReference>